<feature type="region of interest" description="Disordered" evidence="1">
    <location>
        <begin position="268"/>
        <end position="290"/>
    </location>
</feature>
<feature type="region of interest" description="Disordered" evidence="1">
    <location>
        <begin position="309"/>
        <end position="364"/>
    </location>
</feature>
<dbReference type="Proteomes" id="UP000663888">
    <property type="component" value="Unassembled WGS sequence"/>
</dbReference>
<evidence type="ECO:0000256" key="1">
    <source>
        <dbReference type="SAM" id="MobiDB-lite"/>
    </source>
</evidence>
<gene>
    <name evidence="2" type="ORF">RDB_LOCUS10059</name>
</gene>
<sequence length="383" mass="42483">MHPSSRPPSRPPSRPKRKHIVDPERPYARQITPPGAPRSRPPPKEEWTWEEKLTYFRTLPPVLCPASPPPIFGSETVEQARRRSRQRIARMTKRLSSLPLYQARHLVHLASTELKGPFSPGCKYWGTSVPEPEPLTAEDLATIAHRIEKPTPYKPPRAVSAIQIETADPPRFSTPSAPGPSSTVITGPSTPFTPPSATKAQVDLLPAKATAGRELVPIDYDRQSPARSPTPTPSLPPSRMGSQAISGSRPPETPIMASQRTFIMNLQQASRASSTRSRMSRPRPSRGLKILPSNSQLALDRVINHDRAYSRDQSPLLRYSQRDANGAIARSNPLSQLPVPPKQETPAPISQQESPETYTFNSEFSVERHIDEIGRFMEEDIGT</sequence>
<feature type="region of interest" description="Disordered" evidence="1">
    <location>
        <begin position="1"/>
        <end position="46"/>
    </location>
</feature>
<feature type="region of interest" description="Disordered" evidence="1">
    <location>
        <begin position="215"/>
        <end position="252"/>
    </location>
</feature>
<evidence type="ECO:0000313" key="3">
    <source>
        <dbReference type="Proteomes" id="UP000663888"/>
    </source>
</evidence>
<name>A0A8H2WVY7_9AGAM</name>
<reference evidence="2" key="1">
    <citation type="submission" date="2021-01" db="EMBL/GenBank/DDBJ databases">
        <authorList>
            <person name="Kaushik A."/>
        </authorList>
    </citation>
    <scope>NUCLEOTIDE SEQUENCE</scope>
    <source>
        <strain evidence="2">AG4-R118</strain>
    </source>
</reference>
<organism evidence="2 3">
    <name type="scientific">Rhizoctonia solani</name>
    <dbReference type="NCBI Taxonomy" id="456999"/>
    <lineage>
        <taxon>Eukaryota</taxon>
        <taxon>Fungi</taxon>
        <taxon>Dikarya</taxon>
        <taxon>Basidiomycota</taxon>
        <taxon>Agaricomycotina</taxon>
        <taxon>Agaricomycetes</taxon>
        <taxon>Cantharellales</taxon>
        <taxon>Ceratobasidiaceae</taxon>
        <taxon>Rhizoctonia</taxon>
    </lineage>
</organism>
<accession>A0A8H2WVY7</accession>
<protein>
    <submittedName>
        <fullName evidence="2">Uncharacterized protein</fullName>
    </submittedName>
</protein>
<feature type="compositionally biased region" description="Polar residues" evidence="1">
    <location>
        <begin position="348"/>
        <end position="364"/>
    </location>
</feature>
<feature type="compositionally biased region" description="Pro residues" evidence="1">
    <location>
        <begin position="1"/>
        <end position="12"/>
    </location>
</feature>
<feature type="compositionally biased region" description="Polar residues" evidence="1">
    <location>
        <begin position="173"/>
        <end position="198"/>
    </location>
</feature>
<comment type="caution">
    <text evidence="2">The sequence shown here is derived from an EMBL/GenBank/DDBJ whole genome shotgun (WGS) entry which is preliminary data.</text>
</comment>
<feature type="region of interest" description="Disordered" evidence="1">
    <location>
        <begin position="169"/>
        <end position="198"/>
    </location>
</feature>
<dbReference type="AlphaFoldDB" id="A0A8H2WVY7"/>
<dbReference type="EMBL" id="CAJMWX010000225">
    <property type="protein sequence ID" value="CAE6408870.1"/>
    <property type="molecule type" value="Genomic_DNA"/>
</dbReference>
<evidence type="ECO:0000313" key="2">
    <source>
        <dbReference type="EMBL" id="CAE6408870.1"/>
    </source>
</evidence>
<proteinExistence type="predicted"/>